<evidence type="ECO:0000313" key="3">
    <source>
        <dbReference type="Proteomes" id="UP000199592"/>
    </source>
</evidence>
<protein>
    <recommendedName>
        <fullName evidence="1">GAPS4 PD-(D/E)XK nuclease domain-containing protein</fullName>
    </recommendedName>
</protein>
<reference evidence="3" key="1">
    <citation type="submission" date="2016-10" db="EMBL/GenBank/DDBJ databases">
        <authorList>
            <person name="Varghese N."/>
            <person name="Submissions S."/>
        </authorList>
    </citation>
    <scope>NUCLEOTIDE SEQUENCE [LARGE SCALE GENOMIC DNA]</scope>
    <source>
        <strain evidence="3">DSM 25030</strain>
    </source>
</reference>
<sequence>MGEYSKEIGERGEEIVEYLFKDLLGYPYYRTNLPIDCSYELDHSIKKGKKRKTHGIDGLVSYKNPLENTVLDIGVISVKYTKDKYPNSPRSKFRDFFKELAWTIQCFGHTDLKSGIESKASDIDKTTITGVLFWLSDNENSKNADLLPEISKSQFEGDELLFDKILFVDNSRLAFIFNVLEILKNKYGRESLDFVYPRTGRNIFPEHNEGFGKYFPMDFFAYDILPIRIKTINEGVLFTLICRKPFDEDELIQIIGLAKSFNHLEATTKTIIGFPDYNKLSNSDSVNSILMEFVDDSFRSQIEIVNYNLDFRNI</sequence>
<feature type="domain" description="GAPS4 PD-(D/E)XK nuclease" evidence="1">
    <location>
        <begin position="1"/>
        <end position="172"/>
    </location>
</feature>
<dbReference type="RefSeq" id="WP_090297855.1">
    <property type="nucleotide sequence ID" value="NZ_FNKI01000003.1"/>
</dbReference>
<keyword evidence="3" id="KW-1185">Reference proteome</keyword>
<evidence type="ECO:0000259" key="1">
    <source>
        <dbReference type="Pfam" id="PF26115"/>
    </source>
</evidence>
<dbReference type="Pfam" id="PF26115">
    <property type="entry name" value="PDDEXK_GAPS4"/>
    <property type="match status" value="1"/>
</dbReference>
<dbReference type="OrthoDB" id="2680225at2"/>
<gene>
    <name evidence="2" type="ORF">SAMN04487892_2807</name>
</gene>
<dbReference type="Proteomes" id="UP000199592">
    <property type="component" value="Unassembled WGS sequence"/>
</dbReference>
<accession>A0A1H2XU23</accession>
<name>A0A1H2XU23_9FLAO</name>
<dbReference type="AlphaFoldDB" id="A0A1H2XU23"/>
<evidence type="ECO:0000313" key="2">
    <source>
        <dbReference type="EMBL" id="SDW95964.1"/>
    </source>
</evidence>
<proteinExistence type="predicted"/>
<organism evidence="2 3">
    <name type="scientific">Flagellimonas zhangzhouensis</name>
    <dbReference type="NCBI Taxonomy" id="1073328"/>
    <lineage>
        <taxon>Bacteria</taxon>
        <taxon>Pseudomonadati</taxon>
        <taxon>Bacteroidota</taxon>
        <taxon>Flavobacteriia</taxon>
        <taxon>Flavobacteriales</taxon>
        <taxon>Flavobacteriaceae</taxon>
        <taxon>Flagellimonas</taxon>
    </lineage>
</organism>
<dbReference type="EMBL" id="FNMY01000004">
    <property type="protein sequence ID" value="SDW95964.1"/>
    <property type="molecule type" value="Genomic_DNA"/>
</dbReference>
<dbReference type="InterPro" id="IPR058873">
    <property type="entry name" value="PDDEXK_GAPS4"/>
</dbReference>